<evidence type="ECO:0000256" key="9">
    <source>
        <dbReference type="SAM" id="MobiDB-lite"/>
    </source>
</evidence>
<dbReference type="OrthoDB" id="10251234at2759"/>
<keyword evidence="11" id="KW-1185">Reference proteome</keyword>
<evidence type="ECO:0000256" key="2">
    <source>
        <dbReference type="ARBA" id="ARBA00005635"/>
    </source>
</evidence>
<dbReference type="STRING" id="1314785.A0A165I1A9"/>
<gene>
    <name evidence="8" type="primary">MED17</name>
    <name evidence="10" type="ORF">LAESUDRAFT_638864</name>
</gene>
<comment type="subcellular location">
    <subcellularLocation>
        <location evidence="1 8">Nucleus</location>
    </subcellularLocation>
</comment>
<dbReference type="AlphaFoldDB" id="A0A165I1A9"/>
<dbReference type="GO" id="GO:0016592">
    <property type="term" value="C:mediator complex"/>
    <property type="evidence" value="ECO:0007669"/>
    <property type="project" value="InterPro"/>
</dbReference>
<evidence type="ECO:0000256" key="5">
    <source>
        <dbReference type="ARBA" id="ARBA00023163"/>
    </source>
</evidence>
<dbReference type="GO" id="GO:0003712">
    <property type="term" value="F:transcription coregulator activity"/>
    <property type="evidence" value="ECO:0007669"/>
    <property type="project" value="InterPro"/>
</dbReference>
<evidence type="ECO:0000313" key="11">
    <source>
        <dbReference type="Proteomes" id="UP000076871"/>
    </source>
</evidence>
<dbReference type="PANTHER" id="PTHR13114">
    <property type="entry name" value="MEDIATOR OF RNA POLYMERASE II TRANSCRIPTION SUBUNIT 17"/>
    <property type="match status" value="1"/>
</dbReference>
<comment type="similarity">
    <text evidence="2 8">Belongs to the Mediator complex subunit 17 family.</text>
</comment>
<comment type="function">
    <text evidence="8">Component of the Mediator complex, a coactivator involved in the regulated transcription of nearly all RNA polymerase II-dependent genes. Mediator functions as a bridge to convey information from gene-specific regulatory proteins to the basal RNA polymerase II transcription machinery. Mediator is recruited to promoters by direct interactions with regulatory proteins and serves as a scaffold for the assembly of a functional preinitiation complex with RNA polymerase II and the general transcription factors.</text>
</comment>
<dbReference type="EMBL" id="KV427605">
    <property type="protein sequence ID" value="KZT12461.1"/>
    <property type="molecule type" value="Genomic_DNA"/>
</dbReference>
<accession>A0A165I1A9</accession>
<dbReference type="Pfam" id="PF10156">
    <property type="entry name" value="Med17"/>
    <property type="match status" value="1"/>
</dbReference>
<evidence type="ECO:0000313" key="10">
    <source>
        <dbReference type="EMBL" id="KZT12461.1"/>
    </source>
</evidence>
<dbReference type="GO" id="GO:0006357">
    <property type="term" value="P:regulation of transcription by RNA polymerase II"/>
    <property type="evidence" value="ECO:0007669"/>
    <property type="project" value="InterPro"/>
</dbReference>
<dbReference type="Proteomes" id="UP000076871">
    <property type="component" value="Unassembled WGS sequence"/>
</dbReference>
<evidence type="ECO:0000256" key="4">
    <source>
        <dbReference type="ARBA" id="ARBA00023015"/>
    </source>
</evidence>
<sequence>MEEPRWKKIKLSLERPYKDDDGEPIPVLLDITPDGKHVYEPKEDSTAKVGENLRKIFLERGLDFFDKKPQDREKIQSDHNAEPEQEGEQEDKHGLQHPMTPEELFKMRMEVMPQLHIALGEMSQARDLLSLLLASTMPLQTTSQPQLQTPPSSQLPPSALTATVVTKPPSILSVQAFNSQLVGGGKDRSLRRAADLFKSAAENMESGRMRSDRYWVDALKIRRGNWGLIPAPLPLGSATGQGADKTSKDFLVSFGLEESPSILRRRAIGRIPTLDSDQTELEFPLRQYTRLQVAISAVDADGFRRMAHNTVPQFDESTLEGSLRAAQAEIVEQEIFSVLIREASSLQTASAQVSERLIVIEAAQGIELRFELVDDHQAQKGSSSSSESAKCDLIYASLHVLLLRAHAVLKAERLKRTGVSRVPGVQHPFQPPPILQPVIDMLQYQVFCDHIYAEIDRKVRALQHAGVPTRQHFEAVGGSGEEFLKHFSENKPRPIGGEALIRIDDWQVVHTLRFTFVSPSILVAHLPQATLGIASIPQLSQLLADEVGGCILKRICDIGTERCAGVDGTWFVDLLTGRSVGRWEGCVL</sequence>
<proteinExistence type="inferred from homology"/>
<keyword evidence="5 8" id="KW-0804">Transcription</keyword>
<dbReference type="GO" id="GO:0070847">
    <property type="term" value="C:core mediator complex"/>
    <property type="evidence" value="ECO:0007669"/>
    <property type="project" value="TreeGrafter"/>
</dbReference>
<dbReference type="InParanoid" id="A0A165I1A9"/>
<dbReference type="PANTHER" id="PTHR13114:SF7">
    <property type="entry name" value="MEDIATOR OF RNA POLYMERASE II TRANSCRIPTION SUBUNIT 17"/>
    <property type="match status" value="1"/>
</dbReference>
<dbReference type="InterPro" id="IPR019313">
    <property type="entry name" value="Mediator_Med17"/>
</dbReference>
<keyword evidence="8" id="KW-0010">Activator</keyword>
<feature type="compositionally biased region" description="Basic and acidic residues" evidence="9">
    <location>
        <begin position="67"/>
        <end position="82"/>
    </location>
</feature>
<comment type="subunit">
    <text evidence="8">Component of the Mediator complex.</text>
</comment>
<dbReference type="FunCoup" id="A0A165I1A9">
    <property type="interactions" value="37"/>
</dbReference>
<keyword evidence="4 8" id="KW-0805">Transcription regulation</keyword>
<keyword evidence="6 8" id="KW-0539">Nucleus</keyword>
<evidence type="ECO:0000256" key="8">
    <source>
        <dbReference type="RuleBase" id="RU364140"/>
    </source>
</evidence>
<evidence type="ECO:0000256" key="3">
    <source>
        <dbReference type="ARBA" id="ARBA00019610"/>
    </source>
</evidence>
<evidence type="ECO:0000256" key="6">
    <source>
        <dbReference type="ARBA" id="ARBA00023242"/>
    </source>
</evidence>
<reference evidence="10 11" key="1">
    <citation type="journal article" date="2016" name="Mol. Biol. Evol.">
        <title>Comparative Genomics of Early-Diverging Mushroom-Forming Fungi Provides Insights into the Origins of Lignocellulose Decay Capabilities.</title>
        <authorList>
            <person name="Nagy L.G."/>
            <person name="Riley R."/>
            <person name="Tritt A."/>
            <person name="Adam C."/>
            <person name="Daum C."/>
            <person name="Floudas D."/>
            <person name="Sun H."/>
            <person name="Yadav J.S."/>
            <person name="Pangilinan J."/>
            <person name="Larsson K.H."/>
            <person name="Matsuura K."/>
            <person name="Barry K."/>
            <person name="Labutti K."/>
            <person name="Kuo R."/>
            <person name="Ohm R.A."/>
            <person name="Bhattacharya S.S."/>
            <person name="Shirouzu T."/>
            <person name="Yoshinaga Y."/>
            <person name="Martin F.M."/>
            <person name="Grigoriev I.V."/>
            <person name="Hibbett D.S."/>
        </authorList>
    </citation>
    <scope>NUCLEOTIDE SEQUENCE [LARGE SCALE GENOMIC DNA]</scope>
    <source>
        <strain evidence="10 11">93-53</strain>
    </source>
</reference>
<protein>
    <recommendedName>
        <fullName evidence="3 8">Mediator of RNA polymerase II transcription subunit 17</fullName>
    </recommendedName>
    <alternativeName>
        <fullName evidence="7 8">Mediator complex subunit 17</fullName>
    </alternativeName>
</protein>
<name>A0A165I1A9_9APHY</name>
<feature type="region of interest" description="Disordered" evidence="9">
    <location>
        <begin position="67"/>
        <end position="97"/>
    </location>
</feature>
<evidence type="ECO:0000256" key="1">
    <source>
        <dbReference type="ARBA" id="ARBA00004123"/>
    </source>
</evidence>
<organism evidence="10 11">
    <name type="scientific">Laetiporus sulphureus 93-53</name>
    <dbReference type="NCBI Taxonomy" id="1314785"/>
    <lineage>
        <taxon>Eukaryota</taxon>
        <taxon>Fungi</taxon>
        <taxon>Dikarya</taxon>
        <taxon>Basidiomycota</taxon>
        <taxon>Agaricomycotina</taxon>
        <taxon>Agaricomycetes</taxon>
        <taxon>Polyporales</taxon>
        <taxon>Laetiporus</taxon>
    </lineage>
</organism>
<evidence type="ECO:0000256" key="7">
    <source>
        <dbReference type="ARBA" id="ARBA00032014"/>
    </source>
</evidence>